<gene>
    <name evidence="2" type="ORF">ACI2L5_01315</name>
</gene>
<dbReference type="Pfam" id="PF01323">
    <property type="entry name" value="DSBA"/>
    <property type="match status" value="1"/>
</dbReference>
<evidence type="ECO:0000313" key="2">
    <source>
        <dbReference type="EMBL" id="MFK4263567.1"/>
    </source>
</evidence>
<dbReference type="RefSeq" id="WP_358636996.1">
    <property type="nucleotide sequence ID" value="NZ_JBFAEV010000010.1"/>
</dbReference>
<organism evidence="2 3">
    <name type="scientific">Streptomyces milbemycinicus</name>
    <dbReference type="NCBI Taxonomy" id="476552"/>
    <lineage>
        <taxon>Bacteria</taxon>
        <taxon>Bacillati</taxon>
        <taxon>Actinomycetota</taxon>
        <taxon>Actinomycetes</taxon>
        <taxon>Kitasatosporales</taxon>
        <taxon>Streptomycetaceae</taxon>
        <taxon>Streptomyces</taxon>
    </lineage>
</organism>
<dbReference type="SUPFAM" id="SSF52833">
    <property type="entry name" value="Thioredoxin-like"/>
    <property type="match status" value="1"/>
</dbReference>
<proteinExistence type="predicted"/>
<reference evidence="2 3" key="1">
    <citation type="submission" date="2024-11" db="EMBL/GenBank/DDBJ databases">
        <title>The Natural Products Discovery Center: Release of the First 8490 Sequenced Strains for Exploring Actinobacteria Biosynthetic Diversity.</title>
        <authorList>
            <person name="Kalkreuter E."/>
            <person name="Kautsar S.A."/>
            <person name="Yang D."/>
            <person name="Bader C.D."/>
            <person name="Teijaro C.N."/>
            <person name="Fluegel L."/>
            <person name="Davis C.M."/>
            <person name="Simpson J.R."/>
            <person name="Lauterbach L."/>
            <person name="Steele A.D."/>
            <person name="Gui C."/>
            <person name="Meng S."/>
            <person name="Li G."/>
            <person name="Viehrig K."/>
            <person name="Ye F."/>
            <person name="Su P."/>
            <person name="Kiefer A.F."/>
            <person name="Nichols A."/>
            <person name="Cepeda A.J."/>
            <person name="Yan W."/>
            <person name="Fan B."/>
            <person name="Jiang Y."/>
            <person name="Adhikari A."/>
            <person name="Zheng C.-J."/>
            <person name="Schuster L."/>
            <person name="Cowan T.M."/>
            <person name="Smanski M.J."/>
            <person name="Chevrette M.G."/>
            <person name="De Carvalho L.P.S."/>
            <person name="Shen B."/>
        </authorList>
    </citation>
    <scope>NUCLEOTIDE SEQUENCE [LARGE SCALE GENOMIC DNA]</scope>
    <source>
        <strain evidence="2 3">NPDC020863</strain>
    </source>
</reference>
<accession>A0ABW8LCB4</accession>
<dbReference type="Proteomes" id="UP001620295">
    <property type="component" value="Unassembled WGS sequence"/>
</dbReference>
<dbReference type="EMBL" id="JBJDQH010000001">
    <property type="protein sequence ID" value="MFK4263567.1"/>
    <property type="molecule type" value="Genomic_DNA"/>
</dbReference>
<feature type="domain" description="DSBA-like thioredoxin" evidence="1">
    <location>
        <begin position="6"/>
        <end position="207"/>
    </location>
</feature>
<dbReference type="InterPro" id="IPR036249">
    <property type="entry name" value="Thioredoxin-like_sf"/>
</dbReference>
<dbReference type="PANTHER" id="PTHR13887:SF41">
    <property type="entry name" value="THIOREDOXIN SUPERFAMILY PROTEIN"/>
    <property type="match status" value="1"/>
</dbReference>
<dbReference type="InterPro" id="IPR001853">
    <property type="entry name" value="DSBA-like_thioredoxin_dom"/>
</dbReference>
<name>A0ABW8LCB4_9ACTN</name>
<evidence type="ECO:0000259" key="1">
    <source>
        <dbReference type="Pfam" id="PF01323"/>
    </source>
</evidence>
<protein>
    <submittedName>
        <fullName evidence="2">DsbA family oxidoreductase</fullName>
    </submittedName>
</protein>
<comment type="caution">
    <text evidence="2">The sequence shown here is derived from an EMBL/GenBank/DDBJ whole genome shotgun (WGS) entry which is preliminary data.</text>
</comment>
<dbReference type="CDD" id="cd03024">
    <property type="entry name" value="DsbA_FrnE"/>
    <property type="match status" value="1"/>
</dbReference>
<evidence type="ECO:0000313" key="3">
    <source>
        <dbReference type="Proteomes" id="UP001620295"/>
    </source>
</evidence>
<dbReference type="PANTHER" id="PTHR13887">
    <property type="entry name" value="GLUTATHIONE S-TRANSFERASE KAPPA"/>
    <property type="match status" value="1"/>
</dbReference>
<sequence>MSTLRIDIWSDVVCPWCYIGKRRLETALGRFEHADEVELHWHSFQLDPSHPQGHRRPVFETLAEKTGAPPAQVRAMTRQVTDLAAAEGLKYDLEAAVSVNTIDARRLSHLATAHGLGGQMHERLLRAHLCEGEIVDDPDTLVRLGAEVGVAEDEIRRMLDGGAYADEVRADFDEGRRFGATGVPFFVLNRAYGISGAQPADTFLSALRTVYAIPTPENR</sequence>
<dbReference type="Gene3D" id="3.40.30.10">
    <property type="entry name" value="Glutaredoxin"/>
    <property type="match status" value="1"/>
</dbReference>
<keyword evidence="3" id="KW-1185">Reference proteome</keyword>